<dbReference type="InterPro" id="IPR020471">
    <property type="entry name" value="AKR"/>
</dbReference>
<dbReference type="Pfam" id="PF00248">
    <property type="entry name" value="Aldo_ket_red"/>
    <property type="match status" value="1"/>
</dbReference>
<geneLocation type="plasmid" evidence="3">
    <name>prapfh23a</name>
</geneLocation>
<dbReference type="GO" id="GO:0005829">
    <property type="term" value="C:cytosol"/>
    <property type="evidence" value="ECO:0007669"/>
    <property type="project" value="TreeGrafter"/>
</dbReference>
<feature type="domain" description="NADP-dependent oxidoreductase" evidence="1">
    <location>
        <begin position="44"/>
        <end position="359"/>
    </location>
</feature>
<name>A0AAE6C209_9HYPH</name>
<dbReference type="GO" id="GO:0016491">
    <property type="term" value="F:oxidoreductase activity"/>
    <property type="evidence" value="ECO:0007669"/>
    <property type="project" value="InterPro"/>
</dbReference>
<evidence type="ECO:0000313" key="3">
    <source>
        <dbReference type="Proteomes" id="UP000220927"/>
    </source>
</evidence>
<evidence type="ECO:0000259" key="1">
    <source>
        <dbReference type="Pfam" id="PF00248"/>
    </source>
</evidence>
<dbReference type="InterPro" id="IPR036812">
    <property type="entry name" value="NAD(P)_OxRdtase_dom_sf"/>
</dbReference>
<dbReference type="InterPro" id="IPR023210">
    <property type="entry name" value="NADP_OxRdtase_dom"/>
</dbReference>
<organism evidence="2 3">
    <name type="scientific">Rhizobium acidisoli</name>
    <dbReference type="NCBI Taxonomy" id="1538158"/>
    <lineage>
        <taxon>Bacteria</taxon>
        <taxon>Pseudomonadati</taxon>
        <taxon>Pseudomonadota</taxon>
        <taxon>Alphaproteobacteria</taxon>
        <taxon>Hyphomicrobiales</taxon>
        <taxon>Rhizobiaceae</taxon>
        <taxon>Rhizobium/Agrobacterium group</taxon>
        <taxon>Rhizobium</taxon>
    </lineage>
</organism>
<dbReference type="AlphaFoldDB" id="A0AAE6C209"/>
<dbReference type="Gene3D" id="3.20.20.100">
    <property type="entry name" value="NADP-dependent oxidoreductase domain"/>
    <property type="match status" value="1"/>
</dbReference>
<protein>
    <submittedName>
        <fullName evidence="2">Aldo/keto reductase</fullName>
    </submittedName>
</protein>
<keyword evidence="3" id="KW-1185">Reference proteome</keyword>
<dbReference type="KEGG" id="rad:CO657_24180"/>
<dbReference type="Proteomes" id="UP000220927">
    <property type="component" value="Plasmid pRapFH23a"/>
</dbReference>
<dbReference type="EMBL" id="CP034999">
    <property type="protein sequence ID" value="QAS81087.1"/>
    <property type="molecule type" value="Genomic_DNA"/>
</dbReference>
<gene>
    <name evidence="2" type="ORF">CO657_24180</name>
</gene>
<sequence length="372" mass="40193">MSRSTCNRTMADGPCGRPLCTKEIGSIIMLKRKVGKTDVTLTSLGLGTSPLGGCNVDVSFQTFEAVVLKAYDLGVRYFDTAPLYGLGKSEHSLGHVLRNNDLVGKVVVSTKAGRILKPESRAKRAESLYGIDWVKALPFVDDYDYSYDGIMRAFEDSQQRLGMDHIDILYLHDVSGEWHREAYDTHLSALRASGYKACDELRRTGSVKAIGLGVNETASVLQVAEEFDLDCSMVAGRYTLLNHGALDHFYPEMQRRGIGIIAAGIYNSGILAEGSKSMTTTRTYDCQPAPEPIVRKVEALEAVCQRHGVSLPTAATQFVYAHPAVTAVVQGALTPEHVAANVAAISTPVPAAFWADLKSSGLIPEAAPVPEA</sequence>
<proteinExistence type="predicted"/>
<keyword evidence="2" id="KW-0614">Plasmid</keyword>
<accession>A0AAE6C209</accession>
<reference evidence="2 3" key="1">
    <citation type="submission" date="2019-01" db="EMBL/GenBank/DDBJ databases">
        <title>Genomic insights into the origins and evolution of symbiotic genes in the Phaseolus vulgaris microsymbionts.</title>
        <authorList>
            <person name="Tong W."/>
        </authorList>
    </citation>
    <scope>NUCLEOTIDE SEQUENCE [LARGE SCALE GENOMIC DNA]</scope>
    <source>
        <strain evidence="2 3">FH23</strain>
        <plasmid evidence="3">prapfh23a</plasmid>
    </source>
</reference>
<dbReference type="PANTHER" id="PTHR42686">
    <property type="entry name" value="GH17980P-RELATED"/>
    <property type="match status" value="1"/>
</dbReference>
<evidence type="ECO:0000313" key="2">
    <source>
        <dbReference type="EMBL" id="QAS81087.1"/>
    </source>
</evidence>
<dbReference type="SUPFAM" id="SSF51430">
    <property type="entry name" value="NAD(P)-linked oxidoreductase"/>
    <property type="match status" value="1"/>
</dbReference>
<dbReference type="PANTHER" id="PTHR42686:SF1">
    <property type="entry name" value="GH17980P-RELATED"/>
    <property type="match status" value="1"/>
</dbReference>